<evidence type="ECO:0000313" key="8">
    <source>
        <dbReference type="EMBL" id="RKH00730.1"/>
    </source>
</evidence>
<evidence type="ECO:0000256" key="4">
    <source>
        <dbReference type="ARBA" id="ARBA00022898"/>
    </source>
</evidence>
<feature type="modified residue" description="N6-(pyridoxal phosphate)lysine" evidence="6">
    <location>
        <position position="294"/>
    </location>
</feature>
<dbReference type="GO" id="GO:0030170">
    <property type="term" value="F:pyridoxal phosphate binding"/>
    <property type="evidence" value="ECO:0007669"/>
    <property type="project" value="InterPro"/>
</dbReference>
<dbReference type="RefSeq" id="WP_120604653.1">
    <property type="nucleotide sequence ID" value="NZ_JABFJX010000118.1"/>
</dbReference>
<dbReference type="InterPro" id="IPR002129">
    <property type="entry name" value="PyrdxlP-dep_de-COase"/>
</dbReference>
<organism evidence="8 9">
    <name type="scientific">Corallococcus carmarthensis</name>
    <dbReference type="NCBI Taxonomy" id="2316728"/>
    <lineage>
        <taxon>Bacteria</taxon>
        <taxon>Pseudomonadati</taxon>
        <taxon>Myxococcota</taxon>
        <taxon>Myxococcia</taxon>
        <taxon>Myxococcales</taxon>
        <taxon>Cystobacterineae</taxon>
        <taxon>Myxococcaceae</taxon>
        <taxon>Corallococcus</taxon>
    </lineage>
</organism>
<evidence type="ECO:0000256" key="7">
    <source>
        <dbReference type="RuleBase" id="RU000382"/>
    </source>
</evidence>
<dbReference type="GO" id="GO:0016831">
    <property type="term" value="F:carboxy-lyase activity"/>
    <property type="evidence" value="ECO:0007669"/>
    <property type="project" value="UniProtKB-KW"/>
</dbReference>
<protein>
    <submittedName>
        <fullName evidence="8">Aspartate aminotransferase family protein</fullName>
    </submittedName>
</protein>
<dbReference type="GO" id="GO:0019752">
    <property type="term" value="P:carboxylic acid metabolic process"/>
    <property type="evidence" value="ECO:0007669"/>
    <property type="project" value="InterPro"/>
</dbReference>
<evidence type="ECO:0000256" key="6">
    <source>
        <dbReference type="PIRSR" id="PIRSR602129-50"/>
    </source>
</evidence>
<keyword evidence="9" id="KW-1185">Reference proteome</keyword>
<keyword evidence="5 7" id="KW-0456">Lyase</keyword>
<reference evidence="9" key="1">
    <citation type="submission" date="2018-09" db="EMBL/GenBank/DDBJ databases">
        <authorList>
            <person name="Livingstone P.G."/>
            <person name="Whitworth D.E."/>
        </authorList>
    </citation>
    <scope>NUCLEOTIDE SEQUENCE [LARGE SCALE GENOMIC DNA]</scope>
    <source>
        <strain evidence="9">CA043D</strain>
    </source>
</reference>
<dbReference type="InterPro" id="IPR015421">
    <property type="entry name" value="PyrdxlP-dep_Trfase_major"/>
</dbReference>
<dbReference type="Gene3D" id="3.40.640.10">
    <property type="entry name" value="Type I PLP-dependent aspartate aminotransferase-like (Major domain)"/>
    <property type="match status" value="1"/>
</dbReference>
<dbReference type="SUPFAM" id="SSF53383">
    <property type="entry name" value="PLP-dependent transferases"/>
    <property type="match status" value="1"/>
</dbReference>
<keyword evidence="3" id="KW-0210">Decarboxylase</keyword>
<sequence length="471" mass="50066">MTHSQDSVAALNRAFVHARAHIEGLGSAPVGATVGADELRARLGGALPEHGSPPVEVVDALVAATAGGHLGSAGGRFFAWVIGGSLSSALAADWLTSTWDQNAALHACGPAAAVVEEVAGRWLIDLLGLPDEASFAFTTGCQLAHFTCLAAAREAVLRTAGWDVNRDGLFDAPRIRVIVSELRHASVDRALRFLGFGQKSLTVLPTAADGAVDRAAFHSALGGGPGPTIVVLDAADLSVGAFDAFEELIPSAKRSGAWVHVDGAFGLIARASRSMRHLLTGVELADSWATDAHKWLNVPFDSGFAAIRDRAAHRASMTVNASYITPGESVRDQIDWNPEWSRRARGFAVYAALRELGRTGIEDLVDRSCLHARDLVSGIGGLPGAQVLWPPTLNQGLIRFLDPRPGASEEDHDRWTDGVIREINETGEAFFSGTAWRGRRAMRVSVINWRTTAGDVARAVEAARRVLRRAA</sequence>
<evidence type="ECO:0000256" key="1">
    <source>
        <dbReference type="ARBA" id="ARBA00001933"/>
    </source>
</evidence>
<dbReference type="PANTHER" id="PTHR11999:SF70">
    <property type="entry name" value="MIP05841P"/>
    <property type="match status" value="1"/>
</dbReference>
<dbReference type="InterPro" id="IPR015422">
    <property type="entry name" value="PyrdxlP-dep_Trfase_small"/>
</dbReference>
<comment type="cofactor">
    <cofactor evidence="1 6 7">
        <name>pyridoxal 5'-phosphate</name>
        <dbReference type="ChEBI" id="CHEBI:597326"/>
    </cofactor>
</comment>
<dbReference type="InterPro" id="IPR010977">
    <property type="entry name" value="Aromatic_deC"/>
</dbReference>
<dbReference type="PANTHER" id="PTHR11999">
    <property type="entry name" value="GROUP II PYRIDOXAL-5-PHOSPHATE DECARBOXYLASE"/>
    <property type="match status" value="1"/>
</dbReference>
<dbReference type="OrthoDB" id="9803665at2"/>
<dbReference type="AlphaFoldDB" id="A0A3A8JYB5"/>
<dbReference type="EMBL" id="RAWE01000087">
    <property type="protein sequence ID" value="RKH00730.1"/>
    <property type="molecule type" value="Genomic_DNA"/>
</dbReference>
<evidence type="ECO:0000313" key="9">
    <source>
        <dbReference type="Proteomes" id="UP000268313"/>
    </source>
</evidence>
<dbReference type="Gene3D" id="3.90.1150.10">
    <property type="entry name" value="Aspartate Aminotransferase, domain 1"/>
    <property type="match status" value="1"/>
</dbReference>
<evidence type="ECO:0000256" key="5">
    <source>
        <dbReference type="ARBA" id="ARBA00023239"/>
    </source>
</evidence>
<evidence type="ECO:0000256" key="2">
    <source>
        <dbReference type="ARBA" id="ARBA00009533"/>
    </source>
</evidence>
<gene>
    <name evidence="8" type="ORF">D7X32_22660</name>
</gene>
<name>A0A3A8JYB5_9BACT</name>
<proteinExistence type="inferred from homology"/>
<keyword evidence="8" id="KW-0032">Aminotransferase</keyword>
<dbReference type="GO" id="GO:0008483">
    <property type="term" value="F:transaminase activity"/>
    <property type="evidence" value="ECO:0007669"/>
    <property type="project" value="UniProtKB-KW"/>
</dbReference>
<keyword evidence="4 6" id="KW-0663">Pyridoxal phosphate</keyword>
<dbReference type="Proteomes" id="UP000268313">
    <property type="component" value="Unassembled WGS sequence"/>
</dbReference>
<comment type="similarity">
    <text evidence="2 7">Belongs to the group II decarboxylase family.</text>
</comment>
<accession>A0A3A8JYB5</accession>
<dbReference type="InterPro" id="IPR015424">
    <property type="entry name" value="PyrdxlP-dep_Trfase"/>
</dbReference>
<evidence type="ECO:0000256" key="3">
    <source>
        <dbReference type="ARBA" id="ARBA00022793"/>
    </source>
</evidence>
<dbReference type="Pfam" id="PF00282">
    <property type="entry name" value="Pyridoxal_deC"/>
    <property type="match status" value="1"/>
</dbReference>
<keyword evidence="8" id="KW-0808">Transferase</keyword>
<comment type="caution">
    <text evidence="8">The sequence shown here is derived from an EMBL/GenBank/DDBJ whole genome shotgun (WGS) entry which is preliminary data.</text>
</comment>